<reference evidence="1 2" key="1">
    <citation type="submission" date="2018-12" db="EMBL/GenBank/DDBJ databases">
        <authorList>
            <consortium name="Pathogen Informatics"/>
        </authorList>
    </citation>
    <scope>NUCLEOTIDE SEQUENCE [LARGE SCALE GENOMIC DNA]</scope>
    <source>
        <strain evidence="1 2">NCTC9419</strain>
    </source>
</reference>
<proteinExistence type="predicted"/>
<dbReference type="EMBL" id="LR134155">
    <property type="protein sequence ID" value="VEA73301.1"/>
    <property type="molecule type" value="Genomic_DNA"/>
</dbReference>
<protein>
    <submittedName>
        <fullName evidence="1">Uncharacterized protein</fullName>
    </submittedName>
</protein>
<gene>
    <name evidence="1" type="ORF">NCTC9419_04929</name>
</gene>
<dbReference type="Proteomes" id="UP000271603">
    <property type="component" value="Chromosome"/>
</dbReference>
<organism evidence="1 2">
    <name type="scientific">Serratia rubidaea</name>
    <name type="common">Serratia marinorubra</name>
    <dbReference type="NCBI Taxonomy" id="61652"/>
    <lineage>
        <taxon>Bacteria</taxon>
        <taxon>Pseudomonadati</taxon>
        <taxon>Pseudomonadota</taxon>
        <taxon>Gammaproteobacteria</taxon>
        <taxon>Enterobacterales</taxon>
        <taxon>Yersiniaceae</taxon>
        <taxon>Serratia</taxon>
    </lineage>
</organism>
<sequence length="49" mass="5912">MHQFVFFHQKIHGISQRDTGIDMFLYNTFLTEWCVVEGETIVLFQQTFQ</sequence>
<evidence type="ECO:0000313" key="2">
    <source>
        <dbReference type="Proteomes" id="UP000271603"/>
    </source>
</evidence>
<dbReference type="AlphaFoldDB" id="A0A3S4FWH3"/>
<evidence type="ECO:0000313" key="1">
    <source>
        <dbReference type="EMBL" id="VEA73301.1"/>
    </source>
</evidence>
<accession>A0A3S4FWH3</accession>
<name>A0A3S4FWH3_SERRU</name>